<name>A0A1M7J565_9FIRM</name>
<keyword evidence="4" id="KW-1185">Reference proteome</keyword>
<evidence type="ECO:0000256" key="1">
    <source>
        <dbReference type="SAM" id="Coils"/>
    </source>
</evidence>
<dbReference type="AlphaFoldDB" id="A0A1M7J565"/>
<evidence type="ECO:0000313" key="3">
    <source>
        <dbReference type="EMBL" id="SHM48003.1"/>
    </source>
</evidence>
<dbReference type="STRING" id="1120996.SAMN02746066_02142"/>
<accession>A0A1M7J565</accession>
<feature type="domain" description="Flagellar protein FlgJ N-terminal" evidence="2">
    <location>
        <begin position="60"/>
        <end position="107"/>
    </location>
</feature>
<dbReference type="EMBL" id="FRCP01000010">
    <property type="protein sequence ID" value="SHM48003.1"/>
    <property type="molecule type" value="Genomic_DNA"/>
</dbReference>
<keyword evidence="3" id="KW-0966">Cell projection</keyword>
<keyword evidence="1" id="KW-0175">Coiled coil</keyword>
<protein>
    <submittedName>
        <fullName evidence="3">Flagellar protein FlgJ</fullName>
    </submittedName>
</protein>
<organism evidence="3 4">
    <name type="scientific">Anaerosporobacter mobilis DSM 15930</name>
    <dbReference type="NCBI Taxonomy" id="1120996"/>
    <lineage>
        <taxon>Bacteria</taxon>
        <taxon>Bacillati</taxon>
        <taxon>Bacillota</taxon>
        <taxon>Clostridia</taxon>
        <taxon>Lachnospirales</taxon>
        <taxon>Lachnospiraceae</taxon>
        <taxon>Anaerosporobacter</taxon>
    </lineage>
</organism>
<proteinExistence type="predicted"/>
<feature type="coiled-coil region" evidence="1">
    <location>
        <begin position="6"/>
        <end position="36"/>
    </location>
</feature>
<dbReference type="Pfam" id="PF10135">
    <property type="entry name" value="Rod-binding"/>
    <property type="match status" value="1"/>
</dbReference>
<evidence type="ECO:0000259" key="2">
    <source>
        <dbReference type="Pfam" id="PF10135"/>
    </source>
</evidence>
<gene>
    <name evidence="3" type="ORF">SAMN02746066_02142</name>
</gene>
<dbReference type="Proteomes" id="UP000184038">
    <property type="component" value="Unassembled WGS sequence"/>
</dbReference>
<keyword evidence="3" id="KW-0282">Flagellum</keyword>
<reference evidence="3 4" key="1">
    <citation type="submission" date="2016-11" db="EMBL/GenBank/DDBJ databases">
        <authorList>
            <person name="Jaros S."/>
            <person name="Januszkiewicz K."/>
            <person name="Wedrychowicz H."/>
        </authorList>
    </citation>
    <scope>NUCLEOTIDE SEQUENCE [LARGE SCALE GENOMIC DNA]</scope>
    <source>
        <strain evidence="3 4">DSM 15930</strain>
    </source>
</reference>
<dbReference type="RefSeq" id="WP_073287360.1">
    <property type="nucleotide sequence ID" value="NZ_FRCP01000010.1"/>
</dbReference>
<keyword evidence="3" id="KW-0969">Cilium</keyword>
<sequence>MSIDSLASYNSTISELNKQNTQATQLKDKLNNTNTSKASDEELMEVCKDFESYLIEQVFKSMKTSMVPESEDDSNEYMQYFGDTMYQEYAKNMSATGELGIAQMLYESMKRQ</sequence>
<evidence type="ECO:0000313" key="4">
    <source>
        <dbReference type="Proteomes" id="UP000184038"/>
    </source>
</evidence>
<dbReference type="OrthoDB" id="9796740at2"/>
<dbReference type="InterPro" id="IPR019301">
    <property type="entry name" value="Flagellar_prot_FlgJ_N"/>
</dbReference>